<dbReference type="PANTHER" id="PTHR30151:SF38">
    <property type="entry name" value="ALIPHATIC SULFONATES TRANSPORT PERMEASE PROTEIN SSUC-RELATED"/>
    <property type="match status" value="1"/>
</dbReference>
<dbReference type="EMBL" id="JASXSV010000007">
    <property type="protein sequence ID" value="MDP0588839.1"/>
    <property type="molecule type" value="Genomic_DNA"/>
</dbReference>
<evidence type="ECO:0000256" key="2">
    <source>
        <dbReference type="ARBA" id="ARBA00022448"/>
    </source>
</evidence>
<dbReference type="Pfam" id="PF00528">
    <property type="entry name" value="BPD_transp_1"/>
    <property type="match status" value="1"/>
</dbReference>
<keyword evidence="4 7" id="KW-0812">Transmembrane</keyword>
<feature type="transmembrane region" description="Helical" evidence="7">
    <location>
        <begin position="102"/>
        <end position="123"/>
    </location>
</feature>
<proteinExistence type="inferred from homology"/>
<accession>A0AA90SSU6</accession>
<dbReference type="Proteomes" id="UP001178148">
    <property type="component" value="Unassembled WGS sequence"/>
</dbReference>
<name>A0AA90SSU6_9GAMM</name>
<reference evidence="9 10" key="1">
    <citation type="journal article" date="2023" name="bioRxiv">
        <title>An intranuclear bacterial parasite of deep-sea mussels expresses apoptosis inhibitors acquired from its host.</title>
        <authorList>
            <person name="Gonzalez Porras M.A."/>
            <person name="Assie A."/>
            <person name="Tietjen M."/>
            <person name="Violette M."/>
            <person name="Kleiner M."/>
            <person name="Gruber-Vodicka H."/>
            <person name="Dubilier N."/>
            <person name="Leisch N."/>
        </authorList>
    </citation>
    <scope>NUCLEOTIDE SEQUENCE [LARGE SCALE GENOMIC DNA]</scope>
    <source>
        <strain evidence="9">IAP13</strain>
    </source>
</reference>
<evidence type="ECO:0000256" key="7">
    <source>
        <dbReference type="RuleBase" id="RU363032"/>
    </source>
</evidence>
<evidence type="ECO:0000256" key="1">
    <source>
        <dbReference type="ARBA" id="ARBA00004651"/>
    </source>
</evidence>
<organism evidence="9 10">
    <name type="scientific">Candidatus Endonucleibacter bathymodioli</name>
    <dbReference type="NCBI Taxonomy" id="539814"/>
    <lineage>
        <taxon>Bacteria</taxon>
        <taxon>Pseudomonadati</taxon>
        <taxon>Pseudomonadota</taxon>
        <taxon>Gammaproteobacteria</taxon>
        <taxon>Oceanospirillales</taxon>
        <taxon>Endozoicomonadaceae</taxon>
        <taxon>Candidatus Endonucleibacter</taxon>
    </lineage>
</organism>
<protein>
    <submittedName>
        <fullName evidence="9">ABC transporter permease</fullName>
    </submittedName>
</protein>
<comment type="caution">
    <text evidence="9">The sequence shown here is derived from an EMBL/GenBank/DDBJ whole genome shotgun (WGS) entry which is preliminary data.</text>
</comment>
<dbReference type="AlphaFoldDB" id="A0AA90SSU6"/>
<dbReference type="SUPFAM" id="SSF161098">
    <property type="entry name" value="MetI-like"/>
    <property type="match status" value="1"/>
</dbReference>
<comment type="subcellular location">
    <subcellularLocation>
        <location evidence="1 7">Cell membrane</location>
        <topology evidence="1 7">Multi-pass membrane protein</topology>
    </subcellularLocation>
</comment>
<dbReference type="Gene3D" id="1.10.3720.10">
    <property type="entry name" value="MetI-like"/>
    <property type="match status" value="1"/>
</dbReference>
<gene>
    <name evidence="9" type="ORF">QS748_06450</name>
</gene>
<feature type="transmembrane region" description="Helical" evidence="7">
    <location>
        <begin position="130"/>
        <end position="150"/>
    </location>
</feature>
<keyword evidence="10" id="KW-1185">Reference proteome</keyword>
<evidence type="ECO:0000256" key="6">
    <source>
        <dbReference type="ARBA" id="ARBA00023136"/>
    </source>
</evidence>
<keyword evidence="5 7" id="KW-1133">Transmembrane helix</keyword>
<keyword evidence="2 7" id="KW-0813">Transport</keyword>
<evidence type="ECO:0000259" key="8">
    <source>
        <dbReference type="PROSITE" id="PS50928"/>
    </source>
</evidence>
<feature type="domain" description="ABC transmembrane type-1" evidence="8">
    <location>
        <begin position="64"/>
        <end position="248"/>
    </location>
</feature>
<evidence type="ECO:0000256" key="3">
    <source>
        <dbReference type="ARBA" id="ARBA00022475"/>
    </source>
</evidence>
<feature type="transmembrane region" description="Helical" evidence="7">
    <location>
        <begin position="183"/>
        <end position="206"/>
    </location>
</feature>
<keyword evidence="6 7" id="KW-0472">Membrane</keyword>
<sequence length="260" mass="28274">MMMAVRSVRDGLKNIWVSAMSLLAGLLLWQYCLSGDDFSLMPPPSAIFSALQDLIGSGELWLHATASIKRLVPGWISGVCIGWFTGVLIGTSMTAFRLITPWLVLLFPVPKIALFPAFILFFGIGESARISIIFMGVFFPVVYCVWQSVLSVPASFVDMGKSFGLSSFSIVWRIIIPGSLPGLFLSCRLTIAIALILLLAAEMLGANDGLGAFIVGAGSMAMMDKLFAGVTVLSLFSLFMFCMLGLLEKYYVHWRGSVCL</sequence>
<evidence type="ECO:0000256" key="4">
    <source>
        <dbReference type="ARBA" id="ARBA00022692"/>
    </source>
</evidence>
<dbReference type="PROSITE" id="PS50928">
    <property type="entry name" value="ABC_TM1"/>
    <property type="match status" value="1"/>
</dbReference>
<dbReference type="GO" id="GO:0005886">
    <property type="term" value="C:plasma membrane"/>
    <property type="evidence" value="ECO:0007669"/>
    <property type="project" value="UniProtKB-SubCell"/>
</dbReference>
<comment type="similarity">
    <text evidence="7">Belongs to the binding-protein-dependent transport system permease family.</text>
</comment>
<keyword evidence="3" id="KW-1003">Cell membrane</keyword>
<dbReference type="PANTHER" id="PTHR30151">
    <property type="entry name" value="ALKANE SULFONATE ABC TRANSPORTER-RELATED, MEMBRANE SUBUNIT"/>
    <property type="match status" value="1"/>
</dbReference>
<dbReference type="InterPro" id="IPR035906">
    <property type="entry name" value="MetI-like_sf"/>
</dbReference>
<feature type="transmembrane region" description="Helical" evidence="7">
    <location>
        <begin position="226"/>
        <end position="247"/>
    </location>
</feature>
<evidence type="ECO:0000256" key="5">
    <source>
        <dbReference type="ARBA" id="ARBA00022989"/>
    </source>
</evidence>
<evidence type="ECO:0000313" key="10">
    <source>
        <dbReference type="Proteomes" id="UP001178148"/>
    </source>
</evidence>
<feature type="transmembrane region" description="Helical" evidence="7">
    <location>
        <begin position="74"/>
        <end position="96"/>
    </location>
</feature>
<evidence type="ECO:0000313" key="9">
    <source>
        <dbReference type="EMBL" id="MDP0588839.1"/>
    </source>
</evidence>
<dbReference type="InterPro" id="IPR000515">
    <property type="entry name" value="MetI-like"/>
</dbReference>
<dbReference type="GO" id="GO:0055085">
    <property type="term" value="P:transmembrane transport"/>
    <property type="evidence" value="ECO:0007669"/>
    <property type="project" value="InterPro"/>
</dbReference>